<protein>
    <submittedName>
        <fullName evidence="2">Uncharacterized protein</fullName>
    </submittedName>
</protein>
<sequence length="169" mass="18227">MLAHGKSVLAALLLAYCAMTAPVPAGEYSYVRQVTKAIRANLWETVAGPSPKLMVILKDTENALASNGTIHGKTLDRLDHNIEILHKQYHLSIEEISEHVADALSPGWPKAKEGKTANGTTVLDHGAVKGVLARGLELKRQDVECPGCKKNDLACCFPGIFRPVPPKVV</sequence>
<evidence type="ECO:0000313" key="2">
    <source>
        <dbReference type="EMBL" id="KAL1857417.1"/>
    </source>
</evidence>
<comment type="caution">
    <text evidence="2">The sequence shown here is derived from an EMBL/GenBank/DDBJ whole genome shotgun (WGS) entry which is preliminary data.</text>
</comment>
<dbReference type="EMBL" id="JAWRVE010000114">
    <property type="protein sequence ID" value="KAL1857417.1"/>
    <property type="molecule type" value="Genomic_DNA"/>
</dbReference>
<proteinExistence type="predicted"/>
<evidence type="ECO:0000256" key="1">
    <source>
        <dbReference type="SAM" id="SignalP"/>
    </source>
</evidence>
<keyword evidence="1" id="KW-0732">Signal</keyword>
<reference evidence="2 3" key="1">
    <citation type="journal article" date="2024" name="IMA Fungus">
        <title>IMA Genome - F19 : A genome assembly and annotation guide to empower mycologists, including annotated draft genome sequences of Ceratocystis pirilliformis, Diaporthe australafricana, Fusarium ophioides, Paecilomyces lecythidis, and Sporothrix stenoceras.</title>
        <authorList>
            <person name="Aylward J."/>
            <person name="Wilson A.M."/>
            <person name="Visagie C.M."/>
            <person name="Spraker J."/>
            <person name="Barnes I."/>
            <person name="Buitendag C."/>
            <person name="Ceriani C."/>
            <person name="Del Mar Angel L."/>
            <person name="du Plessis D."/>
            <person name="Fuchs T."/>
            <person name="Gasser K."/>
            <person name="Kramer D."/>
            <person name="Li W."/>
            <person name="Munsamy K."/>
            <person name="Piso A."/>
            <person name="Price J.L."/>
            <person name="Sonnekus B."/>
            <person name="Thomas C."/>
            <person name="van der Nest A."/>
            <person name="van Dijk A."/>
            <person name="van Heerden A."/>
            <person name="van Vuuren N."/>
            <person name="Yilmaz N."/>
            <person name="Duong T.A."/>
            <person name="van der Merwe N.A."/>
            <person name="Wingfield M.J."/>
            <person name="Wingfield B.D."/>
        </authorList>
    </citation>
    <scope>NUCLEOTIDE SEQUENCE [LARGE SCALE GENOMIC DNA]</scope>
    <source>
        <strain evidence="2 3">CMW 18300</strain>
    </source>
</reference>
<gene>
    <name evidence="2" type="ORF">Daus18300_010390</name>
</gene>
<keyword evidence="3" id="KW-1185">Reference proteome</keyword>
<name>A0ABR3WAD4_9PEZI</name>
<accession>A0ABR3WAD4</accession>
<feature type="chain" id="PRO_5046382003" evidence="1">
    <location>
        <begin position="26"/>
        <end position="169"/>
    </location>
</feature>
<feature type="signal peptide" evidence="1">
    <location>
        <begin position="1"/>
        <end position="25"/>
    </location>
</feature>
<dbReference type="Proteomes" id="UP001583177">
    <property type="component" value="Unassembled WGS sequence"/>
</dbReference>
<evidence type="ECO:0000313" key="3">
    <source>
        <dbReference type="Proteomes" id="UP001583177"/>
    </source>
</evidence>
<organism evidence="2 3">
    <name type="scientific">Diaporthe australafricana</name>
    <dbReference type="NCBI Taxonomy" id="127596"/>
    <lineage>
        <taxon>Eukaryota</taxon>
        <taxon>Fungi</taxon>
        <taxon>Dikarya</taxon>
        <taxon>Ascomycota</taxon>
        <taxon>Pezizomycotina</taxon>
        <taxon>Sordariomycetes</taxon>
        <taxon>Sordariomycetidae</taxon>
        <taxon>Diaporthales</taxon>
        <taxon>Diaporthaceae</taxon>
        <taxon>Diaporthe</taxon>
    </lineage>
</organism>